<dbReference type="AlphaFoldDB" id="A0A5E7YLE7"/>
<evidence type="ECO:0000259" key="3">
    <source>
        <dbReference type="SMART" id="SM00014"/>
    </source>
</evidence>
<keyword evidence="2" id="KW-1133">Transmembrane helix</keyword>
<feature type="domain" description="Phosphatidic acid phosphatase type 2/haloperoxidase" evidence="3">
    <location>
        <begin position="114"/>
        <end position="231"/>
    </location>
</feature>
<sequence length="258" mass="27120">MVEQATFNREVPGSSPGGPTIDASGDAPSRRRHVPAILAGASVAAVGIVLILIVGLAVDHWPFAFDRSIILGLRAWGGPSWLPKVATDVTALGGGIVLTIVVVLVAGLLIVQRLWLTAFAIVASSISGNIVVELVKLHVARPRPDIVEHLVAVTHMSFPSGHSANSAIVYLTLAGLASQVTEHRATRAYLLVVAILLVGAIGCSRVYLGVHWPSDVLAGWSFGTLWALAWWLATARARRAIGGERHAFGTPPADPRAS</sequence>
<name>A0A5E7YLE7_9SPHN</name>
<keyword evidence="2" id="KW-0812">Transmembrane</keyword>
<dbReference type="EMBL" id="CABVLI010000033">
    <property type="protein sequence ID" value="VVT07644.1"/>
    <property type="molecule type" value="Genomic_DNA"/>
</dbReference>
<dbReference type="PANTHER" id="PTHR14969:SF13">
    <property type="entry name" value="AT30094P"/>
    <property type="match status" value="1"/>
</dbReference>
<feature type="region of interest" description="Disordered" evidence="1">
    <location>
        <begin position="1"/>
        <end position="28"/>
    </location>
</feature>
<dbReference type="Pfam" id="PF01569">
    <property type="entry name" value="PAP2"/>
    <property type="match status" value="1"/>
</dbReference>
<feature type="transmembrane region" description="Helical" evidence="2">
    <location>
        <begin position="36"/>
        <end position="58"/>
    </location>
</feature>
<gene>
    <name evidence="4" type="ORF">SPHINGO391_390073</name>
</gene>
<dbReference type="InterPro" id="IPR000326">
    <property type="entry name" value="PAP2/HPO"/>
</dbReference>
<organism evidence="4 5">
    <name type="scientific">Sphingomonas aurantiaca</name>
    <dbReference type="NCBI Taxonomy" id="185949"/>
    <lineage>
        <taxon>Bacteria</taxon>
        <taxon>Pseudomonadati</taxon>
        <taxon>Pseudomonadota</taxon>
        <taxon>Alphaproteobacteria</taxon>
        <taxon>Sphingomonadales</taxon>
        <taxon>Sphingomonadaceae</taxon>
        <taxon>Sphingomonas</taxon>
    </lineage>
</organism>
<dbReference type="CDD" id="cd03392">
    <property type="entry name" value="PAP2_like_2"/>
    <property type="match status" value="1"/>
</dbReference>
<dbReference type="Gene3D" id="1.20.144.10">
    <property type="entry name" value="Phosphatidic acid phosphatase type 2/haloperoxidase"/>
    <property type="match status" value="2"/>
</dbReference>
<accession>A0A5E7YLE7</accession>
<feature type="transmembrane region" description="Helical" evidence="2">
    <location>
        <begin position="216"/>
        <end position="233"/>
    </location>
</feature>
<proteinExistence type="predicted"/>
<evidence type="ECO:0000256" key="1">
    <source>
        <dbReference type="SAM" id="MobiDB-lite"/>
    </source>
</evidence>
<evidence type="ECO:0000313" key="5">
    <source>
        <dbReference type="Proteomes" id="UP000326857"/>
    </source>
</evidence>
<protein>
    <submittedName>
        <fullName evidence="4">Phosphatidic acid phosphatase</fullName>
    </submittedName>
</protein>
<dbReference type="SUPFAM" id="SSF48317">
    <property type="entry name" value="Acid phosphatase/Vanadium-dependent haloperoxidase"/>
    <property type="match status" value="1"/>
</dbReference>
<reference evidence="4 5" key="1">
    <citation type="submission" date="2019-09" db="EMBL/GenBank/DDBJ databases">
        <authorList>
            <person name="Dittami M. S."/>
        </authorList>
    </citation>
    <scope>NUCLEOTIDE SEQUENCE [LARGE SCALE GENOMIC DNA]</scope>
    <source>
        <strain evidence="4">SPHINGO391</strain>
    </source>
</reference>
<evidence type="ECO:0000256" key="2">
    <source>
        <dbReference type="SAM" id="Phobius"/>
    </source>
</evidence>
<keyword evidence="2" id="KW-0472">Membrane</keyword>
<evidence type="ECO:0000313" key="4">
    <source>
        <dbReference type="EMBL" id="VVT07644.1"/>
    </source>
</evidence>
<dbReference type="Proteomes" id="UP000326857">
    <property type="component" value="Unassembled WGS sequence"/>
</dbReference>
<dbReference type="InterPro" id="IPR036938">
    <property type="entry name" value="PAP2/HPO_sf"/>
</dbReference>
<dbReference type="PANTHER" id="PTHR14969">
    <property type="entry name" value="SPHINGOSINE-1-PHOSPHATE PHOSPHOHYDROLASE"/>
    <property type="match status" value="1"/>
</dbReference>
<dbReference type="SMART" id="SM00014">
    <property type="entry name" value="acidPPc"/>
    <property type="match status" value="1"/>
</dbReference>
<feature type="transmembrane region" description="Helical" evidence="2">
    <location>
        <begin position="189"/>
        <end position="210"/>
    </location>
</feature>
<feature type="transmembrane region" description="Helical" evidence="2">
    <location>
        <begin position="89"/>
        <end position="111"/>
    </location>
</feature>